<dbReference type="EMBL" id="JRLF01000008">
    <property type="protein sequence ID" value="KQB41379.1"/>
    <property type="molecule type" value="Genomic_DNA"/>
</dbReference>
<sequence length="306" mass="34888">MPEKLHQDIQLFLEGKPSEKGEELWNNWYDHPEQILDPAIIIQSDRSKLKQEIRKIKKTDNVISLPYRNWAMAASVAFLMGLSCFFYFSSVHTISKEYTTKLGEHAKITLSDGTQIWLNAGSLLKYPIEFKGRTREVYLTGEAFFDVAKDKEHPFIIHTDKMDTKVLGTSFNVQAYPDHATQEVSVLTGRVNVKSTATEENVYVTPGQKVVFKSQNNKIQAFTDIPVNSISLWRKNIIVFEDAPLPEVIATINRNYNVAIQIENKNLNNLKISAYFKELPVNQVVALVCNIINANYKIEAGTYIIQ</sequence>
<dbReference type="PIRSF" id="PIRSF018266">
    <property type="entry name" value="FecR"/>
    <property type="match status" value="1"/>
</dbReference>
<evidence type="ECO:0000259" key="3">
    <source>
        <dbReference type="Pfam" id="PF16344"/>
    </source>
</evidence>
<dbReference type="OrthoDB" id="1097132at2"/>
<organism evidence="4 5">
    <name type="scientific">Flavobacterium aquidurense</name>
    <dbReference type="NCBI Taxonomy" id="362413"/>
    <lineage>
        <taxon>Bacteria</taxon>
        <taxon>Pseudomonadati</taxon>
        <taxon>Bacteroidota</taxon>
        <taxon>Flavobacteriia</taxon>
        <taxon>Flavobacteriales</taxon>
        <taxon>Flavobacteriaceae</taxon>
        <taxon>Flavobacterium</taxon>
    </lineage>
</organism>
<comment type="caution">
    <text evidence="4">The sequence shown here is derived from an EMBL/GenBank/DDBJ whole genome shotgun (WGS) entry which is preliminary data.</text>
</comment>
<dbReference type="PANTHER" id="PTHR30273">
    <property type="entry name" value="PERIPLASMIC SIGNAL SENSOR AND SIGMA FACTOR ACTIVATOR FECR-RELATED"/>
    <property type="match status" value="1"/>
</dbReference>
<evidence type="ECO:0000313" key="4">
    <source>
        <dbReference type="EMBL" id="KQB41379.1"/>
    </source>
</evidence>
<reference evidence="4 5" key="1">
    <citation type="submission" date="2014-09" db="EMBL/GenBank/DDBJ databases">
        <title>Genome sequence of Flavobacterium aquidurense RC62.</title>
        <authorList>
            <person name="Kim J.F."/>
            <person name="Kwak M.-J."/>
        </authorList>
    </citation>
    <scope>NUCLEOTIDE SEQUENCE [LARGE SCALE GENOMIC DNA]</scope>
    <source>
        <strain evidence="4 5">RC62</strain>
    </source>
</reference>
<gene>
    <name evidence="4" type="ORF">RC62_4125</name>
</gene>
<name>A0A0Q0XY62_9FLAO</name>
<dbReference type="GO" id="GO:0016989">
    <property type="term" value="F:sigma factor antagonist activity"/>
    <property type="evidence" value="ECO:0007669"/>
    <property type="project" value="TreeGrafter"/>
</dbReference>
<dbReference type="AlphaFoldDB" id="A0A0Q0XY62"/>
<dbReference type="RefSeq" id="WP_055093536.1">
    <property type="nucleotide sequence ID" value="NZ_JRLF01000008.1"/>
</dbReference>
<dbReference type="Proteomes" id="UP000050443">
    <property type="component" value="Unassembled WGS sequence"/>
</dbReference>
<dbReference type="Pfam" id="PF04773">
    <property type="entry name" value="FecR"/>
    <property type="match status" value="1"/>
</dbReference>
<evidence type="ECO:0000259" key="2">
    <source>
        <dbReference type="Pfam" id="PF04773"/>
    </source>
</evidence>
<accession>A0A0Q0XY62</accession>
<proteinExistence type="predicted"/>
<feature type="domain" description="Protein FecR C-terminal" evidence="3">
    <location>
        <begin position="238"/>
        <end position="305"/>
    </location>
</feature>
<keyword evidence="1" id="KW-0812">Transmembrane</keyword>
<dbReference type="Gene3D" id="2.60.120.1440">
    <property type="match status" value="1"/>
</dbReference>
<evidence type="ECO:0000313" key="5">
    <source>
        <dbReference type="Proteomes" id="UP000050443"/>
    </source>
</evidence>
<feature type="transmembrane region" description="Helical" evidence="1">
    <location>
        <begin position="70"/>
        <end position="88"/>
    </location>
</feature>
<dbReference type="Pfam" id="PF16344">
    <property type="entry name" value="FecR_C"/>
    <property type="match status" value="1"/>
</dbReference>
<dbReference type="PATRIC" id="fig|362413.3.peg.4048"/>
<keyword evidence="1" id="KW-0472">Membrane</keyword>
<keyword evidence="1" id="KW-1133">Transmembrane helix</keyword>
<dbReference type="InterPro" id="IPR006860">
    <property type="entry name" value="FecR"/>
</dbReference>
<dbReference type="InterPro" id="IPR012373">
    <property type="entry name" value="Ferrdict_sens_TM"/>
</dbReference>
<dbReference type="FunFam" id="2.60.120.1440:FF:000001">
    <property type="entry name" value="Putative anti-sigma factor"/>
    <property type="match status" value="1"/>
</dbReference>
<evidence type="ECO:0000256" key="1">
    <source>
        <dbReference type="SAM" id="Phobius"/>
    </source>
</evidence>
<dbReference type="PANTHER" id="PTHR30273:SF2">
    <property type="entry name" value="PROTEIN FECR"/>
    <property type="match status" value="1"/>
</dbReference>
<feature type="domain" description="FecR protein" evidence="2">
    <location>
        <begin position="97"/>
        <end position="192"/>
    </location>
</feature>
<dbReference type="InterPro" id="IPR032508">
    <property type="entry name" value="FecR_C"/>
</dbReference>
<protein>
    <submittedName>
        <fullName evidence="4">Fe2+-dicitrate sensor, membrane component</fullName>
    </submittedName>
</protein>
<dbReference type="STRING" id="362413.RC62_4125"/>
<dbReference type="Gene3D" id="3.55.50.30">
    <property type="match status" value="1"/>
</dbReference>